<keyword evidence="1" id="KW-0732">Signal</keyword>
<proteinExistence type="predicted"/>
<dbReference type="InterPro" id="IPR036758">
    <property type="entry name" value="At5g01610-like"/>
</dbReference>
<dbReference type="SUPFAM" id="SSF141562">
    <property type="entry name" value="At5g01610-like"/>
    <property type="match status" value="1"/>
</dbReference>
<protein>
    <submittedName>
        <fullName evidence="2">Uncharacterized protein</fullName>
    </submittedName>
</protein>
<dbReference type="Gene3D" id="2.30.240.10">
    <property type="entry name" value="At5g01610-like"/>
    <property type="match status" value="1"/>
</dbReference>
<comment type="caution">
    <text evidence="2">The sequence shown here is derived from an EMBL/GenBank/DDBJ whole genome shotgun (WGS) entry which is preliminary data.</text>
</comment>
<evidence type="ECO:0000313" key="3">
    <source>
        <dbReference type="Proteomes" id="UP001345219"/>
    </source>
</evidence>
<dbReference type="Pfam" id="PF04398">
    <property type="entry name" value="DUF538"/>
    <property type="match status" value="1"/>
</dbReference>
<evidence type="ECO:0000256" key="1">
    <source>
        <dbReference type="SAM" id="SignalP"/>
    </source>
</evidence>
<dbReference type="PANTHER" id="PTHR31676">
    <property type="entry name" value="T31J12.3 PROTEIN-RELATED"/>
    <property type="match status" value="1"/>
</dbReference>
<sequence length="160" mass="17313">MISSVIFFFLLTSAAHAAFSAASPAVSAYDMLQRYQFPVGLLPEGITKYSLDEGSGRFSTQLNGTCSFELEEKYTIRYEPPIKGVIRRGKIDELEGVSVRIMGMVWLSVVQVVKVGHEIEFSVGVASAGFPAGNFAECHSCGFGIDCKDDATASSYTEAM</sequence>
<feature type="signal peptide" evidence="1">
    <location>
        <begin position="1"/>
        <end position="17"/>
    </location>
</feature>
<dbReference type="AlphaFoldDB" id="A0AAN7L5S2"/>
<dbReference type="PANTHER" id="PTHR31676:SF76">
    <property type="entry name" value="OS05G0362300 PROTEIN"/>
    <property type="match status" value="1"/>
</dbReference>
<evidence type="ECO:0000313" key="2">
    <source>
        <dbReference type="EMBL" id="KAK4775555.1"/>
    </source>
</evidence>
<name>A0AAN7L5S2_9MYRT</name>
<reference evidence="2 3" key="1">
    <citation type="journal article" date="2023" name="Hortic Res">
        <title>Pangenome of water caltrop reveals structural variations and asymmetric subgenome divergence after allopolyploidization.</title>
        <authorList>
            <person name="Zhang X."/>
            <person name="Chen Y."/>
            <person name="Wang L."/>
            <person name="Yuan Y."/>
            <person name="Fang M."/>
            <person name="Shi L."/>
            <person name="Lu R."/>
            <person name="Comes H.P."/>
            <person name="Ma Y."/>
            <person name="Chen Y."/>
            <person name="Huang G."/>
            <person name="Zhou Y."/>
            <person name="Zheng Z."/>
            <person name="Qiu Y."/>
        </authorList>
    </citation>
    <scope>NUCLEOTIDE SEQUENCE [LARGE SCALE GENOMIC DNA]</scope>
    <source>
        <tissue evidence="2">Roots</tissue>
    </source>
</reference>
<keyword evidence="3" id="KW-1185">Reference proteome</keyword>
<dbReference type="InterPro" id="IPR007493">
    <property type="entry name" value="DUF538"/>
</dbReference>
<dbReference type="Proteomes" id="UP001345219">
    <property type="component" value="Chromosome 18"/>
</dbReference>
<accession>A0AAN7L5S2</accession>
<gene>
    <name evidence="2" type="ORF">SAY87_023516</name>
</gene>
<organism evidence="2 3">
    <name type="scientific">Trapa incisa</name>
    <dbReference type="NCBI Taxonomy" id="236973"/>
    <lineage>
        <taxon>Eukaryota</taxon>
        <taxon>Viridiplantae</taxon>
        <taxon>Streptophyta</taxon>
        <taxon>Embryophyta</taxon>
        <taxon>Tracheophyta</taxon>
        <taxon>Spermatophyta</taxon>
        <taxon>Magnoliopsida</taxon>
        <taxon>eudicotyledons</taxon>
        <taxon>Gunneridae</taxon>
        <taxon>Pentapetalae</taxon>
        <taxon>rosids</taxon>
        <taxon>malvids</taxon>
        <taxon>Myrtales</taxon>
        <taxon>Lythraceae</taxon>
        <taxon>Trapa</taxon>
    </lineage>
</organism>
<feature type="chain" id="PRO_5042879849" evidence="1">
    <location>
        <begin position="18"/>
        <end position="160"/>
    </location>
</feature>
<dbReference type="EMBL" id="JAXIOK010000003">
    <property type="protein sequence ID" value="KAK4775555.1"/>
    <property type="molecule type" value="Genomic_DNA"/>
</dbReference>